<dbReference type="PRINTS" id="PR00111">
    <property type="entry name" value="ABHYDROLASE"/>
</dbReference>
<dbReference type="AlphaFoldDB" id="A0A9X0YDI0"/>
<dbReference type="PANTHER" id="PTHR43798">
    <property type="entry name" value="MONOACYLGLYCEROL LIPASE"/>
    <property type="match status" value="1"/>
</dbReference>
<sequence length="272" mass="30289">MPVAVIDEQPLHYTDQGTGPVVLLGSSYLWDRDMWAPQITALAQKYRVIVPELWGHGESGPLPVSTRSLDDLARQTLALLDHLDIEHINLVGLSVGGMWGARLALLAPERVNSLVLMDTYLGAEPEATRQYYFSLFNMIEDAGAIPAPLLDVIAPIFFRPGIDRESALYQDFRQALQAFPRERLLDSIVPLGRLIFSREDILAQLSRLDADTTQVMCGEQDKPRPPEESREMAELIGCELILIPEAGHICARENPDFVNEALLTFLANNTNT</sequence>
<dbReference type="Proteomes" id="UP001154860">
    <property type="component" value="Unassembled WGS sequence"/>
</dbReference>
<evidence type="ECO:0000259" key="1">
    <source>
        <dbReference type="Pfam" id="PF00561"/>
    </source>
</evidence>
<dbReference type="Gene3D" id="3.40.50.1820">
    <property type="entry name" value="alpha/beta hydrolase"/>
    <property type="match status" value="1"/>
</dbReference>
<evidence type="ECO:0000313" key="2">
    <source>
        <dbReference type="EMBL" id="MBN2978168.1"/>
    </source>
</evidence>
<dbReference type="InterPro" id="IPR050266">
    <property type="entry name" value="AB_hydrolase_sf"/>
</dbReference>
<protein>
    <submittedName>
        <fullName evidence="2">Alpha/beta fold hydrolase</fullName>
    </submittedName>
</protein>
<dbReference type="EMBL" id="JAFHKJ010000089">
    <property type="protein sequence ID" value="MBN2978168.1"/>
    <property type="molecule type" value="Genomic_DNA"/>
</dbReference>
<keyword evidence="2" id="KW-0378">Hydrolase</keyword>
<dbReference type="PANTHER" id="PTHR43798:SF29">
    <property type="entry name" value="AB HYDROLASE-1 DOMAIN-CONTAINING PROTEIN"/>
    <property type="match status" value="1"/>
</dbReference>
<dbReference type="GO" id="GO:0016787">
    <property type="term" value="F:hydrolase activity"/>
    <property type="evidence" value="ECO:0007669"/>
    <property type="project" value="UniProtKB-KW"/>
</dbReference>
<dbReference type="SUPFAM" id="SSF53474">
    <property type="entry name" value="alpha/beta-Hydrolases"/>
    <property type="match status" value="1"/>
</dbReference>
<dbReference type="Pfam" id="PF00561">
    <property type="entry name" value="Abhydrolase_1"/>
    <property type="match status" value="1"/>
</dbReference>
<reference evidence="2 3" key="2">
    <citation type="journal article" date="2023" name="Plant Pathol.">
        <title>Dismantling and reorganizing Pseudomonas marginalis sensu#lato.</title>
        <authorList>
            <person name="Sawada H."/>
            <person name="Fujikawa T."/>
            <person name="Satou M."/>
        </authorList>
    </citation>
    <scope>NUCLEOTIDE SEQUENCE [LARGE SCALE GENOMIC DNA]</scope>
    <source>
        <strain evidence="2 3">MAFF 301381</strain>
    </source>
</reference>
<accession>A0A9X0YDI0</accession>
<reference evidence="2 3" key="1">
    <citation type="journal article" date="2021" name="Int. J. Syst. Evol. Microbiol.">
        <title>Pseudomonas lactucae sp. nov., a pathogen causing bacterial rot of lettuce in Japan.</title>
        <authorList>
            <person name="Sawada H."/>
            <person name="Fujikawa T."/>
            <person name="Satou M."/>
        </authorList>
    </citation>
    <scope>NUCLEOTIDE SEQUENCE [LARGE SCALE GENOMIC DNA]</scope>
    <source>
        <strain evidence="2 3">MAFF 301381</strain>
    </source>
</reference>
<dbReference type="PRINTS" id="PR00412">
    <property type="entry name" value="EPOXHYDRLASE"/>
</dbReference>
<keyword evidence="3" id="KW-1185">Reference proteome</keyword>
<proteinExistence type="predicted"/>
<dbReference type="InterPro" id="IPR000073">
    <property type="entry name" value="AB_hydrolase_1"/>
</dbReference>
<feature type="domain" description="AB hydrolase-1" evidence="1">
    <location>
        <begin position="31"/>
        <end position="128"/>
    </location>
</feature>
<name>A0A9X0YDI0_9PSED</name>
<comment type="caution">
    <text evidence="2">The sequence shown here is derived from an EMBL/GenBank/DDBJ whole genome shotgun (WGS) entry which is preliminary data.</text>
</comment>
<dbReference type="InterPro" id="IPR000639">
    <property type="entry name" value="Epox_hydrolase-like"/>
</dbReference>
<organism evidence="2 3">
    <name type="scientific">Pseudomonas lactucae</name>
    <dbReference type="NCBI Taxonomy" id="2813360"/>
    <lineage>
        <taxon>Bacteria</taxon>
        <taxon>Pseudomonadati</taxon>
        <taxon>Pseudomonadota</taxon>
        <taxon>Gammaproteobacteria</taxon>
        <taxon>Pseudomonadales</taxon>
        <taxon>Pseudomonadaceae</taxon>
        <taxon>Pseudomonas</taxon>
    </lineage>
</organism>
<gene>
    <name evidence="2" type="ORF">JWR99_20335</name>
</gene>
<dbReference type="InterPro" id="IPR029058">
    <property type="entry name" value="AB_hydrolase_fold"/>
</dbReference>
<evidence type="ECO:0000313" key="3">
    <source>
        <dbReference type="Proteomes" id="UP001154860"/>
    </source>
</evidence>
<dbReference type="RefSeq" id="WP_078732326.1">
    <property type="nucleotide sequence ID" value="NZ_JAFHKI010000038.1"/>
</dbReference>